<keyword evidence="1" id="KW-0812">Transmembrane</keyword>
<reference evidence="2" key="1">
    <citation type="journal article" date="2023" name="Int. J. Syst. Evol. Microbiol.">
        <title>&lt;i&gt;Shewanella septentrionalis&lt;/i&gt; sp. nov. and &lt;i&gt;Shewanella holmiensis&lt;/i&gt; sp. nov., isolated from Baltic Sea water and sediments.</title>
        <authorList>
            <person name="Martin-Rodriguez A.J."/>
            <person name="Thorell K."/>
            <person name="Joffre E."/>
            <person name="Jensie-Markopoulos S."/>
            <person name="Moore E.R.B."/>
            <person name="Sjoling A."/>
        </authorList>
    </citation>
    <scope>NUCLEOTIDE SEQUENCE</scope>
    <source>
        <strain evidence="2">SP1S2-7</strain>
    </source>
</reference>
<keyword evidence="3" id="KW-1185">Reference proteome</keyword>
<gene>
    <name evidence="2" type="ORF">NE535_05970</name>
</gene>
<dbReference type="PANTHER" id="PTHR38775:SF1">
    <property type="entry name" value="INNER MEMBRANE PROTEIN"/>
    <property type="match status" value="1"/>
</dbReference>
<protein>
    <submittedName>
        <fullName evidence="2">DUF1145 domain-containing protein</fullName>
    </submittedName>
</protein>
<evidence type="ECO:0000313" key="3">
    <source>
        <dbReference type="Proteomes" id="UP001155546"/>
    </source>
</evidence>
<sequence length="89" mass="10188">MAQLIKCGYATTAIAWLVMVYNLVHPFEGSIGFAFTILLLLTVIMHALQIVIFHMMFKDTLTLKLKDYLVVCFFGLFGLLAYRQKVLQQ</sequence>
<keyword evidence="1" id="KW-1133">Transmembrane helix</keyword>
<feature type="transmembrane region" description="Helical" evidence="1">
    <location>
        <begin position="7"/>
        <end position="24"/>
    </location>
</feature>
<proteinExistence type="predicted"/>
<accession>A0A9X3AUJ9</accession>
<dbReference type="EMBL" id="JAMTCD010000005">
    <property type="protein sequence ID" value="MCT7941344.1"/>
    <property type="molecule type" value="Genomic_DNA"/>
</dbReference>
<dbReference type="InterPro" id="IPR009525">
    <property type="entry name" value="DUF1145"/>
</dbReference>
<keyword evidence="1" id="KW-0472">Membrane</keyword>
<dbReference type="AlphaFoldDB" id="A0A9X3AUJ9"/>
<feature type="transmembrane region" description="Helical" evidence="1">
    <location>
        <begin position="30"/>
        <end position="53"/>
    </location>
</feature>
<comment type="caution">
    <text evidence="2">The sequence shown here is derived from an EMBL/GenBank/DDBJ whole genome shotgun (WGS) entry which is preliminary data.</text>
</comment>
<dbReference type="Proteomes" id="UP001155546">
    <property type="component" value="Unassembled WGS sequence"/>
</dbReference>
<dbReference type="PANTHER" id="PTHR38775">
    <property type="entry name" value="INNER MEMBRANE PROTEIN-RELATED"/>
    <property type="match status" value="1"/>
</dbReference>
<dbReference type="RefSeq" id="WP_261297755.1">
    <property type="nucleotide sequence ID" value="NZ_JAMTCD010000005.1"/>
</dbReference>
<feature type="transmembrane region" description="Helical" evidence="1">
    <location>
        <begin position="65"/>
        <end position="82"/>
    </location>
</feature>
<dbReference type="Pfam" id="PF06611">
    <property type="entry name" value="DUF1145"/>
    <property type="match status" value="1"/>
</dbReference>
<evidence type="ECO:0000313" key="2">
    <source>
        <dbReference type="EMBL" id="MCT7941344.1"/>
    </source>
</evidence>
<evidence type="ECO:0000256" key="1">
    <source>
        <dbReference type="SAM" id="Phobius"/>
    </source>
</evidence>
<organism evidence="2 3">
    <name type="scientific">Shewanella holmiensis</name>
    <dbReference type="NCBI Taxonomy" id="2952222"/>
    <lineage>
        <taxon>Bacteria</taxon>
        <taxon>Pseudomonadati</taxon>
        <taxon>Pseudomonadota</taxon>
        <taxon>Gammaproteobacteria</taxon>
        <taxon>Alteromonadales</taxon>
        <taxon>Shewanellaceae</taxon>
        <taxon>Shewanella</taxon>
    </lineage>
</organism>
<name>A0A9X3AUJ9_9GAMM</name>